<organism evidence="1 2">
    <name type="scientific">Monilinia laxa</name>
    <name type="common">Brown rot fungus</name>
    <name type="synonym">Sclerotinia laxa</name>
    <dbReference type="NCBI Taxonomy" id="61186"/>
    <lineage>
        <taxon>Eukaryota</taxon>
        <taxon>Fungi</taxon>
        <taxon>Dikarya</taxon>
        <taxon>Ascomycota</taxon>
        <taxon>Pezizomycotina</taxon>
        <taxon>Leotiomycetes</taxon>
        <taxon>Helotiales</taxon>
        <taxon>Sclerotiniaceae</taxon>
        <taxon>Monilinia</taxon>
    </lineage>
</organism>
<keyword evidence="2" id="KW-1185">Reference proteome</keyword>
<accession>A0A5N6KFJ1</accession>
<sequence>MSPSHGTLKHLPTHPHAISTHAILQDTIPQNTTLTRTSSLEQHLALNKILTLRIKINQRGSLLSYHNHSNSTPGIFHTYTHNTYFANTELDFSSTWVQSLLANKIIHSPYDQSTVTRAFVAHTNMTSS</sequence>
<dbReference type="Proteomes" id="UP000326757">
    <property type="component" value="Unassembled WGS sequence"/>
</dbReference>
<dbReference type="EMBL" id="VIGI01000003">
    <property type="protein sequence ID" value="KAB8302524.1"/>
    <property type="molecule type" value="Genomic_DNA"/>
</dbReference>
<protein>
    <submittedName>
        <fullName evidence="1">Uncharacterized protein</fullName>
    </submittedName>
</protein>
<evidence type="ECO:0000313" key="1">
    <source>
        <dbReference type="EMBL" id="KAB8302524.1"/>
    </source>
</evidence>
<dbReference type="AlphaFoldDB" id="A0A5N6KFJ1"/>
<reference evidence="1 2" key="1">
    <citation type="submission" date="2019-06" db="EMBL/GenBank/DDBJ databases">
        <title>Genome Sequence of the Brown Rot Fungal Pathogen Monilinia laxa.</title>
        <authorList>
            <person name="De Miccolis Angelini R.M."/>
            <person name="Landi L."/>
            <person name="Abate D."/>
            <person name="Pollastro S."/>
            <person name="Romanazzi G."/>
            <person name="Faretra F."/>
        </authorList>
    </citation>
    <scope>NUCLEOTIDE SEQUENCE [LARGE SCALE GENOMIC DNA]</scope>
    <source>
        <strain evidence="1 2">Mlax316</strain>
    </source>
</reference>
<comment type="caution">
    <text evidence="1">The sequence shown here is derived from an EMBL/GenBank/DDBJ whole genome shotgun (WGS) entry which is preliminary data.</text>
</comment>
<gene>
    <name evidence="1" type="ORF">EYC80_005915</name>
</gene>
<evidence type="ECO:0000313" key="2">
    <source>
        <dbReference type="Proteomes" id="UP000326757"/>
    </source>
</evidence>
<proteinExistence type="predicted"/>
<name>A0A5N6KFJ1_MONLA</name>